<keyword evidence="2 5" id="KW-0812">Transmembrane</keyword>
<accession>A0ABN8KW42</accession>
<evidence type="ECO:0000313" key="6">
    <source>
        <dbReference type="EMBL" id="CAH2716815.1"/>
    </source>
</evidence>
<feature type="transmembrane region" description="Helical" evidence="5">
    <location>
        <begin position="89"/>
        <end position="122"/>
    </location>
</feature>
<proteinExistence type="inferred from homology"/>
<feature type="transmembrane region" description="Helical" evidence="5">
    <location>
        <begin position="172"/>
        <end position="203"/>
    </location>
</feature>
<dbReference type="Proteomes" id="UP000838308">
    <property type="component" value="Unassembled WGS sequence"/>
</dbReference>
<dbReference type="PANTHER" id="PTHR43483:SF3">
    <property type="entry name" value="MEMBRANE TRANSPORTER PROTEIN HI_0806-RELATED"/>
    <property type="match status" value="1"/>
</dbReference>
<keyword evidence="3 5" id="KW-1133">Transmembrane helix</keyword>
<dbReference type="InterPro" id="IPR002781">
    <property type="entry name" value="TM_pro_TauE-like"/>
</dbReference>
<feature type="transmembrane region" description="Helical" evidence="5">
    <location>
        <begin position="265"/>
        <end position="283"/>
    </location>
</feature>
<comment type="similarity">
    <text evidence="5">Belongs to the 4-toluene sulfonate uptake permease (TSUP) (TC 2.A.102) family.</text>
</comment>
<comment type="caution">
    <text evidence="6">The sequence shown here is derived from an EMBL/GenBank/DDBJ whole genome shotgun (WGS) entry which is preliminary data.</text>
</comment>
<keyword evidence="5" id="KW-1003">Cell membrane</keyword>
<name>A0ABN8KW42_9BACI</name>
<evidence type="ECO:0000256" key="2">
    <source>
        <dbReference type="ARBA" id="ARBA00022692"/>
    </source>
</evidence>
<sequence length="302" mass="32128">MTMATAILALIVIINGIFAFKLVQDLRKNKSELKKEPGSNIFLSISSAVIFFFSTFGVSDFAISTILYRKKKLVSDKKLPGTLNAQCVIPVAVMALAYISVIEVSPVTLIVCIVAQIIGAYIGPRFVVKLDPKVIRRFISVGLLVATAFILAGKFNLVPSGGTATALTGGKLVTAAVALFIFGALNNIGIGSYALTMATIYALGMNPAVAFPIMMGACTFSVPVGSMEFIKFGEYGRKITLFASTFGVIGVLVAVYLVKGLDVSMIQWVVAAILLYSGLSMLINELKSSSKKEENEQLAAAK</sequence>
<keyword evidence="4 5" id="KW-0472">Membrane</keyword>
<evidence type="ECO:0000256" key="5">
    <source>
        <dbReference type="RuleBase" id="RU363041"/>
    </source>
</evidence>
<keyword evidence="7" id="KW-1185">Reference proteome</keyword>
<reference evidence="6" key="1">
    <citation type="submission" date="2022-04" db="EMBL/GenBank/DDBJ databases">
        <authorList>
            <person name="Criscuolo A."/>
        </authorList>
    </citation>
    <scope>NUCLEOTIDE SEQUENCE</scope>
    <source>
        <strain evidence="6">CIP111895</strain>
    </source>
</reference>
<feature type="transmembrane region" description="Helical" evidence="5">
    <location>
        <begin position="43"/>
        <end position="68"/>
    </location>
</feature>
<gene>
    <name evidence="6" type="ORF">BACCIP111895_04003</name>
</gene>
<comment type="subcellular location">
    <subcellularLocation>
        <location evidence="5">Cell membrane</location>
        <topology evidence="5">Multi-pass membrane protein</topology>
    </subcellularLocation>
    <subcellularLocation>
        <location evidence="1">Membrane</location>
        <topology evidence="1">Multi-pass membrane protein</topology>
    </subcellularLocation>
</comment>
<dbReference type="PANTHER" id="PTHR43483">
    <property type="entry name" value="MEMBRANE TRANSPORTER PROTEIN HI_0806-RELATED"/>
    <property type="match status" value="1"/>
</dbReference>
<feature type="transmembrane region" description="Helical" evidence="5">
    <location>
        <begin position="134"/>
        <end position="152"/>
    </location>
</feature>
<organism evidence="6 7">
    <name type="scientific">Neobacillus rhizosphaerae</name>
    <dbReference type="NCBI Taxonomy" id="2880965"/>
    <lineage>
        <taxon>Bacteria</taxon>
        <taxon>Bacillati</taxon>
        <taxon>Bacillota</taxon>
        <taxon>Bacilli</taxon>
        <taxon>Bacillales</taxon>
        <taxon>Bacillaceae</taxon>
        <taxon>Neobacillus</taxon>
    </lineage>
</organism>
<evidence type="ECO:0000256" key="3">
    <source>
        <dbReference type="ARBA" id="ARBA00022989"/>
    </source>
</evidence>
<evidence type="ECO:0000256" key="1">
    <source>
        <dbReference type="ARBA" id="ARBA00004141"/>
    </source>
</evidence>
<evidence type="ECO:0000256" key="4">
    <source>
        <dbReference type="ARBA" id="ARBA00023136"/>
    </source>
</evidence>
<dbReference type="EMBL" id="CALBWS010000033">
    <property type="protein sequence ID" value="CAH2716815.1"/>
    <property type="molecule type" value="Genomic_DNA"/>
</dbReference>
<protein>
    <recommendedName>
        <fullName evidence="5">Probable membrane transporter protein</fullName>
    </recommendedName>
</protein>
<evidence type="ECO:0000313" key="7">
    <source>
        <dbReference type="Proteomes" id="UP000838308"/>
    </source>
</evidence>
<dbReference type="Pfam" id="PF01925">
    <property type="entry name" value="TauE"/>
    <property type="match status" value="2"/>
</dbReference>
<dbReference type="RefSeq" id="WP_248737051.1">
    <property type="nucleotide sequence ID" value="NZ_CALBWS010000033.1"/>
</dbReference>
<feature type="transmembrane region" description="Helical" evidence="5">
    <location>
        <begin position="209"/>
        <end position="227"/>
    </location>
</feature>
<feature type="transmembrane region" description="Helical" evidence="5">
    <location>
        <begin position="239"/>
        <end position="259"/>
    </location>
</feature>